<evidence type="ECO:0000256" key="4">
    <source>
        <dbReference type="ARBA" id="ARBA00023002"/>
    </source>
</evidence>
<proteinExistence type="inferred from homology"/>
<keyword evidence="4 5" id="KW-0560">Oxidoreductase</keyword>
<evidence type="ECO:0000313" key="8">
    <source>
        <dbReference type="EMBL" id="SMD11179.1"/>
    </source>
</evidence>
<dbReference type="PANTHER" id="PTHR43734:SF7">
    <property type="entry name" value="4,4'-DIAPONEUROSPORENE OXYGENASE"/>
    <property type="match status" value="1"/>
</dbReference>
<comment type="similarity">
    <text evidence="2 5">Belongs to the carotenoid/retinoid oxidoreductase family.</text>
</comment>
<dbReference type="GO" id="GO:0016627">
    <property type="term" value="F:oxidoreductase activity, acting on the CH-CH group of donors"/>
    <property type="evidence" value="ECO:0007669"/>
    <property type="project" value="UniProtKB-ARBA"/>
</dbReference>
<name>A0A1W2ENB4_9HYPH</name>
<dbReference type="PANTHER" id="PTHR43734">
    <property type="entry name" value="PHYTOENE DESATURASE"/>
    <property type="match status" value="1"/>
</dbReference>
<gene>
    <name evidence="8" type="ORF">SAMN06297251_12912</name>
</gene>
<dbReference type="NCBIfam" id="NF045637">
    <property type="entry name" value="carotdesatCrtDProt"/>
    <property type="match status" value="1"/>
</dbReference>
<dbReference type="STRING" id="937218.SAMN06297251_12912"/>
<evidence type="ECO:0000256" key="6">
    <source>
        <dbReference type="SAM" id="MobiDB-lite"/>
    </source>
</evidence>
<dbReference type="SUPFAM" id="SSF51905">
    <property type="entry name" value="FAD/NAD(P)-binding domain"/>
    <property type="match status" value="1"/>
</dbReference>
<protein>
    <submittedName>
        <fullName evidence="8">1-hydroxycarotenoid 3,4-desaturase</fullName>
    </submittedName>
</protein>
<feature type="domain" description="Amine oxidase" evidence="7">
    <location>
        <begin position="10"/>
        <end position="491"/>
    </location>
</feature>
<dbReference type="Proteomes" id="UP000192656">
    <property type="component" value="Unassembled WGS sequence"/>
</dbReference>
<dbReference type="Pfam" id="PF01593">
    <property type="entry name" value="Amino_oxidase"/>
    <property type="match status" value="1"/>
</dbReference>
<dbReference type="NCBIfam" id="TIGR02734">
    <property type="entry name" value="crtI_fam"/>
    <property type="match status" value="1"/>
</dbReference>
<organism evidence="8 9">
    <name type="scientific">Fulvimarina manganoxydans</name>
    <dbReference type="NCBI Taxonomy" id="937218"/>
    <lineage>
        <taxon>Bacteria</taxon>
        <taxon>Pseudomonadati</taxon>
        <taxon>Pseudomonadota</taxon>
        <taxon>Alphaproteobacteria</taxon>
        <taxon>Hyphomicrobiales</taxon>
        <taxon>Aurantimonadaceae</taxon>
        <taxon>Fulvimarina</taxon>
    </lineage>
</organism>
<dbReference type="InterPro" id="IPR008150">
    <property type="entry name" value="Phytoene_DH_bac_CS"/>
</dbReference>
<dbReference type="PROSITE" id="PS00982">
    <property type="entry name" value="PHYTOENE_DH"/>
    <property type="match status" value="1"/>
</dbReference>
<dbReference type="InterPro" id="IPR014105">
    <property type="entry name" value="Carotenoid/retinoid_OxRdtase"/>
</dbReference>
<dbReference type="InterPro" id="IPR002937">
    <property type="entry name" value="Amino_oxidase"/>
</dbReference>
<dbReference type="InterPro" id="IPR054841">
    <property type="entry name" value="carotdesatCrtD"/>
</dbReference>
<accession>A0A1W2ENB4</accession>
<evidence type="ECO:0000256" key="5">
    <source>
        <dbReference type="RuleBase" id="RU362075"/>
    </source>
</evidence>
<dbReference type="RefSeq" id="WP_084412582.1">
    <property type="nucleotide sequence ID" value="NZ_FWXR01000029.1"/>
</dbReference>
<feature type="region of interest" description="Disordered" evidence="6">
    <location>
        <begin position="498"/>
        <end position="521"/>
    </location>
</feature>
<evidence type="ECO:0000259" key="7">
    <source>
        <dbReference type="Pfam" id="PF01593"/>
    </source>
</evidence>
<dbReference type="EMBL" id="FWXR01000029">
    <property type="protein sequence ID" value="SMD11179.1"/>
    <property type="molecule type" value="Genomic_DNA"/>
</dbReference>
<evidence type="ECO:0000256" key="1">
    <source>
        <dbReference type="ARBA" id="ARBA00004829"/>
    </source>
</evidence>
<comment type="pathway">
    <text evidence="1 5">Carotenoid biosynthesis.</text>
</comment>
<keyword evidence="9" id="KW-1185">Reference proteome</keyword>
<evidence type="ECO:0000256" key="2">
    <source>
        <dbReference type="ARBA" id="ARBA00006046"/>
    </source>
</evidence>
<evidence type="ECO:0000313" key="9">
    <source>
        <dbReference type="Proteomes" id="UP000192656"/>
    </source>
</evidence>
<dbReference type="InterPro" id="IPR036188">
    <property type="entry name" value="FAD/NAD-bd_sf"/>
</dbReference>
<sequence length="521" mass="54439">MDVAVIGAGIAGLSAALRLAAAGLSVTVFEKEARPGGKMRRVRVGDAEIDAGPTVFTKRAVFDELFALAGERIDDHLTIRPCETIARHVFADGASLDLFTDQGRSARAVADFAGAGAARDYRRFMESAFETLDLLDPIFMSAERPKNPLDLTMRAGLSGALKMARIGANRSYFDALTRAFSDKRLRALFARYTTYVGSSPFEAPSTLRLIAAVEAAGVWRIEGGMARLAEALADLAERKGVVLRYGAKVERIAISGGAARGLELAGGERIEAGAVLANCDTEALASGLFGAPAAAAVDPPLAVRDKSLSAIGIALKAKVSGRELIHHNVFFAADPLLEFHQIFEGRRLPSAPNVYVCAEDRGEAGEDPPSGPERLFLIVNAPAQAGASQTFDRQEIETCVTAAFSTLAASGLRLEWAPGDRHLSTPSDFAALFPGTGGALYGRASHGSTASFQRPAGRSKIRGLYLCGGSAHPGAGVPMASLSGSLAASAIVTDRASTSVSRRGAMPGGIATRSPTKAPSV</sequence>
<reference evidence="8 9" key="1">
    <citation type="submission" date="2017-04" db="EMBL/GenBank/DDBJ databases">
        <authorList>
            <person name="Afonso C.L."/>
            <person name="Miller P.J."/>
            <person name="Scott M.A."/>
            <person name="Spackman E."/>
            <person name="Goraichik I."/>
            <person name="Dimitrov K.M."/>
            <person name="Suarez D.L."/>
            <person name="Swayne D.E."/>
        </authorList>
    </citation>
    <scope>NUCLEOTIDE SEQUENCE [LARGE SCALE GENOMIC DNA]</scope>
    <source>
        <strain evidence="8 9">CGMCC 1.10972</strain>
    </source>
</reference>
<evidence type="ECO:0000256" key="3">
    <source>
        <dbReference type="ARBA" id="ARBA00022746"/>
    </source>
</evidence>
<dbReference type="Gene3D" id="3.50.50.60">
    <property type="entry name" value="FAD/NAD(P)-binding domain"/>
    <property type="match status" value="2"/>
</dbReference>
<dbReference type="OrthoDB" id="9774675at2"/>
<dbReference type="AlphaFoldDB" id="A0A1W2ENB4"/>
<dbReference type="PRINTS" id="PR00419">
    <property type="entry name" value="ADXRDTASE"/>
</dbReference>
<dbReference type="GO" id="GO:0016117">
    <property type="term" value="P:carotenoid biosynthetic process"/>
    <property type="evidence" value="ECO:0007669"/>
    <property type="project" value="UniProtKB-KW"/>
</dbReference>
<keyword evidence="3 5" id="KW-0125">Carotenoid biosynthesis</keyword>